<feature type="region of interest" description="Disordered" evidence="4">
    <location>
        <begin position="179"/>
        <end position="218"/>
    </location>
</feature>
<gene>
    <name evidence="6" type="ORF">H4R26_004056</name>
</gene>
<dbReference type="CDD" id="cd15489">
    <property type="entry name" value="PHD_SF"/>
    <property type="match status" value="1"/>
</dbReference>
<dbReference type="GO" id="GO:0008270">
    <property type="term" value="F:zinc ion binding"/>
    <property type="evidence" value="ECO:0007669"/>
    <property type="project" value="UniProtKB-KW"/>
</dbReference>
<keyword evidence="3" id="KW-0862">Zinc</keyword>
<reference evidence="6" key="1">
    <citation type="submission" date="2022-07" db="EMBL/GenBank/DDBJ databases">
        <title>Phylogenomic reconstructions and comparative analyses of Kickxellomycotina fungi.</title>
        <authorList>
            <person name="Reynolds N.K."/>
            <person name="Stajich J.E."/>
            <person name="Barry K."/>
            <person name="Grigoriev I.V."/>
            <person name="Crous P."/>
            <person name="Smith M.E."/>
        </authorList>
    </citation>
    <scope>NUCLEOTIDE SEQUENCE</scope>
    <source>
        <strain evidence="6">IMI 214461</strain>
    </source>
</reference>
<dbReference type="InterPro" id="IPR019786">
    <property type="entry name" value="Zinc_finger_PHD-type_CS"/>
</dbReference>
<dbReference type="PROSITE" id="PS01359">
    <property type="entry name" value="ZF_PHD_1"/>
    <property type="match status" value="1"/>
</dbReference>
<evidence type="ECO:0000259" key="5">
    <source>
        <dbReference type="SMART" id="SM00249"/>
    </source>
</evidence>
<evidence type="ECO:0000256" key="2">
    <source>
        <dbReference type="ARBA" id="ARBA00022771"/>
    </source>
</evidence>
<keyword evidence="2" id="KW-0863">Zinc-finger</keyword>
<protein>
    <recommendedName>
        <fullName evidence="5">Zinc finger PHD-type domain-containing protein</fullName>
    </recommendedName>
</protein>
<sequence>MARDKRKKKGASDKISVGQLVAAGLLRPGALVLCNNWGFAATVTETGAFQAQWTRGAEEDSRTEFDTPSAWATAVCRVVRGQARAATATTSGGGGRVASSGGPGESRVAVNGWTACRVVVAADDPQRRLAERLAGDSSGAIEVPLDALRREYAAMQRGGGAGSDDSGDEMRALSGAVHGLALSSRPPAPRNSRKRKGGAAGSARRQAKLSRVPSVDSNDETRTCLDAFRAAVTCSRSKAELRALRQRRRSASRCAECQAPYGADPMVCCDVCTAWVHAACDPALAPAVHDALVAETDAPYACPACMRPPVDEALQGVVPLLSDPETVSDSEEAARLLLSFTHSDVRFPAAASATDSFARINSLVVLDWGRVSGAAPPAALSTAHSSLNSSWLIPPDGFHVLRLFTYADQPHTAAMQTYIDEPARTRWRGWLKPGSIDPCDAAAITEYTASSDSLSGLLSFLFAQQADLPAATNSLFASAAVAHPLNFLDLHCYSPSALHELTAPN</sequence>
<feature type="domain" description="Zinc finger PHD-type" evidence="5">
    <location>
        <begin position="253"/>
        <end position="306"/>
    </location>
</feature>
<organism evidence="6 7">
    <name type="scientific">Coemansia thaxteri</name>
    <dbReference type="NCBI Taxonomy" id="2663907"/>
    <lineage>
        <taxon>Eukaryota</taxon>
        <taxon>Fungi</taxon>
        <taxon>Fungi incertae sedis</taxon>
        <taxon>Zoopagomycota</taxon>
        <taxon>Kickxellomycotina</taxon>
        <taxon>Kickxellomycetes</taxon>
        <taxon>Kickxellales</taxon>
        <taxon>Kickxellaceae</taxon>
        <taxon>Coemansia</taxon>
    </lineage>
</organism>
<feature type="compositionally biased region" description="Gly residues" evidence="4">
    <location>
        <begin position="91"/>
        <end position="104"/>
    </location>
</feature>
<dbReference type="AlphaFoldDB" id="A0A9W8BFL9"/>
<dbReference type="EMBL" id="JANBQF010000389">
    <property type="protein sequence ID" value="KAJ2001580.1"/>
    <property type="molecule type" value="Genomic_DNA"/>
</dbReference>
<dbReference type="Gene3D" id="3.30.40.10">
    <property type="entry name" value="Zinc/RING finger domain, C3HC4 (zinc finger)"/>
    <property type="match status" value="1"/>
</dbReference>
<dbReference type="InterPro" id="IPR013083">
    <property type="entry name" value="Znf_RING/FYVE/PHD"/>
</dbReference>
<keyword evidence="7" id="KW-1185">Reference proteome</keyword>
<evidence type="ECO:0000256" key="3">
    <source>
        <dbReference type="ARBA" id="ARBA00022833"/>
    </source>
</evidence>
<evidence type="ECO:0000313" key="7">
    <source>
        <dbReference type="Proteomes" id="UP001150907"/>
    </source>
</evidence>
<feature type="non-terminal residue" evidence="6">
    <location>
        <position position="505"/>
    </location>
</feature>
<dbReference type="Proteomes" id="UP001150907">
    <property type="component" value="Unassembled WGS sequence"/>
</dbReference>
<evidence type="ECO:0000313" key="6">
    <source>
        <dbReference type="EMBL" id="KAJ2001580.1"/>
    </source>
</evidence>
<dbReference type="InterPro" id="IPR001965">
    <property type="entry name" value="Znf_PHD"/>
</dbReference>
<name>A0A9W8BFL9_9FUNG</name>
<comment type="caution">
    <text evidence="6">The sequence shown here is derived from an EMBL/GenBank/DDBJ whole genome shotgun (WGS) entry which is preliminary data.</text>
</comment>
<proteinExistence type="predicted"/>
<dbReference type="OrthoDB" id="787137at2759"/>
<dbReference type="SUPFAM" id="SSF57903">
    <property type="entry name" value="FYVE/PHD zinc finger"/>
    <property type="match status" value="1"/>
</dbReference>
<feature type="region of interest" description="Disordered" evidence="4">
    <location>
        <begin position="85"/>
        <end position="105"/>
    </location>
</feature>
<evidence type="ECO:0000256" key="4">
    <source>
        <dbReference type="SAM" id="MobiDB-lite"/>
    </source>
</evidence>
<evidence type="ECO:0000256" key="1">
    <source>
        <dbReference type="ARBA" id="ARBA00022723"/>
    </source>
</evidence>
<dbReference type="InterPro" id="IPR011011">
    <property type="entry name" value="Znf_FYVE_PHD"/>
</dbReference>
<accession>A0A9W8BFL9</accession>
<keyword evidence="1" id="KW-0479">Metal-binding</keyword>
<dbReference type="SMART" id="SM00249">
    <property type="entry name" value="PHD"/>
    <property type="match status" value="1"/>
</dbReference>